<organism evidence="2 3">
    <name type="scientific">Microdochium trichocladiopsis</name>
    <dbReference type="NCBI Taxonomy" id="1682393"/>
    <lineage>
        <taxon>Eukaryota</taxon>
        <taxon>Fungi</taxon>
        <taxon>Dikarya</taxon>
        <taxon>Ascomycota</taxon>
        <taxon>Pezizomycotina</taxon>
        <taxon>Sordariomycetes</taxon>
        <taxon>Xylariomycetidae</taxon>
        <taxon>Xylariales</taxon>
        <taxon>Microdochiaceae</taxon>
        <taxon>Microdochium</taxon>
    </lineage>
</organism>
<dbReference type="OrthoDB" id="9983560at2759"/>
<evidence type="ECO:0000313" key="3">
    <source>
        <dbReference type="Proteomes" id="UP000756346"/>
    </source>
</evidence>
<comment type="caution">
    <text evidence="2">The sequence shown here is derived from an EMBL/GenBank/DDBJ whole genome shotgun (WGS) entry which is preliminary data.</text>
</comment>
<evidence type="ECO:0000259" key="1">
    <source>
        <dbReference type="Pfam" id="PF08031"/>
    </source>
</evidence>
<dbReference type="GeneID" id="70178864"/>
<dbReference type="GO" id="GO:0050660">
    <property type="term" value="F:flavin adenine dinucleotide binding"/>
    <property type="evidence" value="ECO:0007669"/>
    <property type="project" value="InterPro"/>
</dbReference>
<dbReference type="GO" id="GO:0016491">
    <property type="term" value="F:oxidoreductase activity"/>
    <property type="evidence" value="ECO:0007669"/>
    <property type="project" value="InterPro"/>
</dbReference>
<name>A0A9P8YK93_9PEZI</name>
<dbReference type="Pfam" id="PF08031">
    <property type="entry name" value="BBE"/>
    <property type="match status" value="1"/>
</dbReference>
<keyword evidence="3" id="KW-1185">Reference proteome</keyword>
<evidence type="ECO:0000313" key="2">
    <source>
        <dbReference type="EMBL" id="KAH7041573.1"/>
    </source>
</evidence>
<dbReference type="Proteomes" id="UP000756346">
    <property type="component" value="Unassembled WGS sequence"/>
</dbReference>
<protein>
    <recommendedName>
        <fullName evidence="1">Berberine/berberine-like domain-containing protein</fullName>
    </recommendedName>
</protein>
<proteinExistence type="predicted"/>
<dbReference type="RefSeq" id="XP_046019628.1">
    <property type="nucleotide sequence ID" value="XM_046149318.1"/>
</dbReference>
<reference evidence="2" key="1">
    <citation type="journal article" date="2021" name="Nat. Commun.">
        <title>Genetic determinants of endophytism in the Arabidopsis root mycobiome.</title>
        <authorList>
            <person name="Mesny F."/>
            <person name="Miyauchi S."/>
            <person name="Thiergart T."/>
            <person name="Pickel B."/>
            <person name="Atanasova L."/>
            <person name="Karlsson M."/>
            <person name="Huettel B."/>
            <person name="Barry K.W."/>
            <person name="Haridas S."/>
            <person name="Chen C."/>
            <person name="Bauer D."/>
            <person name="Andreopoulos W."/>
            <person name="Pangilinan J."/>
            <person name="LaButti K."/>
            <person name="Riley R."/>
            <person name="Lipzen A."/>
            <person name="Clum A."/>
            <person name="Drula E."/>
            <person name="Henrissat B."/>
            <person name="Kohler A."/>
            <person name="Grigoriev I.V."/>
            <person name="Martin F.M."/>
            <person name="Hacquard S."/>
        </authorList>
    </citation>
    <scope>NUCLEOTIDE SEQUENCE</scope>
    <source>
        <strain evidence="2">MPI-CAGE-CH-0230</strain>
    </source>
</reference>
<dbReference type="InterPro" id="IPR012951">
    <property type="entry name" value="BBE"/>
</dbReference>
<feature type="non-terminal residue" evidence="2">
    <location>
        <position position="1"/>
    </location>
</feature>
<gene>
    <name evidence="2" type="ORF">B0I36DRAFT_234480</name>
</gene>
<feature type="domain" description="Berberine/berberine-like" evidence="1">
    <location>
        <begin position="6"/>
        <end position="27"/>
    </location>
</feature>
<sequence>QKSFCGLNYPKLKNIKKIYDPDDLFFGNAAVGSEAWVQDGAGRLCRSTPPHSQ</sequence>
<dbReference type="AlphaFoldDB" id="A0A9P8YK93"/>
<accession>A0A9P8YK93</accession>
<dbReference type="EMBL" id="JAGTJQ010000001">
    <property type="protein sequence ID" value="KAH7041573.1"/>
    <property type="molecule type" value="Genomic_DNA"/>
</dbReference>